<dbReference type="Pfam" id="PF12796">
    <property type="entry name" value="Ank_2"/>
    <property type="match status" value="1"/>
</dbReference>
<dbReference type="GO" id="GO:0031436">
    <property type="term" value="C:BRCA1-BARD1 complex"/>
    <property type="evidence" value="ECO:0007669"/>
    <property type="project" value="TreeGrafter"/>
</dbReference>
<dbReference type="GO" id="GO:0070531">
    <property type="term" value="C:BRCA1-A complex"/>
    <property type="evidence" value="ECO:0007669"/>
    <property type="project" value="TreeGrafter"/>
</dbReference>
<dbReference type="GO" id="GO:0085020">
    <property type="term" value="P:protein K6-linked ubiquitination"/>
    <property type="evidence" value="ECO:0007669"/>
    <property type="project" value="TreeGrafter"/>
</dbReference>
<proteinExistence type="predicted"/>
<organism evidence="4 5">
    <name type="scientific">Acrobeloides nanus</name>
    <dbReference type="NCBI Taxonomy" id="290746"/>
    <lineage>
        <taxon>Eukaryota</taxon>
        <taxon>Metazoa</taxon>
        <taxon>Ecdysozoa</taxon>
        <taxon>Nematoda</taxon>
        <taxon>Chromadorea</taxon>
        <taxon>Rhabditida</taxon>
        <taxon>Tylenchina</taxon>
        <taxon>Cephalobomorpha</taxon>
        <taxon>Cephaloboidea</taxon>
        <taxon>Cephalobidae</taxon>
        <taxon>Acrobeloides</taxon>
    </lineage>
</organism>
<reference evidence="5" key="1">
    <citation type="submission" date="2022-11" db="UniProtKB">
        <authorList>
            <consortium name="WormBaseParasite"/>
        </authorList>
    </citation>
    <scope>IDENTIFICATION</scope>
</reference>
<evidence type="ECO:0000256" key="1">
    <source>
        <dbReference type="ARBA" id="ARBA00022737"/>
    </source>
</evidence>
<dbReference type="PROSITE" id="PS50297">
    <property type="entry name" value="ANK_REP_REGION"/>
    <property type="match status" value="1"/>
</dbReference>
<keyword evidence="4" id="KW-1185">Reference proteome</keyword>
<dbReference type="AlphaFoldDB" id="A0A914C4X6"/>
<keyword evidence="1" id="KW-0677">Repeat</keyword>
<dbReference type="Gene3D" id="1.25.40.20">
    <property type="entry name" value="Ankyrin repeat-containing domain"/>
    <property type="match status" value="1"/>
</dbReference>
<evidence type="ECO:0000313" key="5">
    <source>
        <dbReference type="WBParaSite" id="ACRNAN_Path_298.g1131.t1"/>
    </source>
</evidence>
<dbReference type="PANTHER" id="PTHR24171">
    <property type="entry name" value="ANKYRIN REPEAT DOMAIN-CONTAINING PROTEIN 39-RELATED"/>
    <property type="match status" value="1"/>
</dbReference>
<dbReference type="GO" id="GO:0004842">
    <property type="term" value="F:ubiquitin-protein transferase activity"/>
    <property type="evidence" value="ECO:0007669"/>
    <property type="project" value="TreeGrafter"/>
</dbReference>
<dbReference type="PANTHER" id="PTHR24171:SF8">
    <property type="entry name" value="BRCA1-ASSOCIATED RING DOMAIN PROTEIN 1"/>
    <property type="match status" value="1"/>
</dbReference>
<sequence length="287" mass="31610">MTSKKTISIGIGDTFGPSGAFSYGFTEQNEDFMSYSPPPPNNDNHYIKMSDGQLFGPVTFLKSGISLKSIRYKDGMVIMELNNMADIFYVALSSETELAYKVKHAKFDDMDEDTKDLVKYFGPKYPDLTMGFLEASIFKVSDSINSLLDTEPELFHKQAPEDCGNLLIWAASIGAKVLVALLTRKGVPLNERDKEGKTALHYACESEDPDVAIFLLDKGADPDVTDNSGEKPKNAKAMLHCLKMGNSIKVAIKGKKRDITAKANGGIKQEAKEDSKLMNGTSECSWF</sequence>
<name>A0A914C4X6_9BILA</name>
<protein>
    <submittedName>
        <fullName evidence="5">Uncharacterized protein</fullName>
    </submittedName>
</protein>
<dbReference type="WBParaSite" id="ACRNAN_Path_298.g1131.t1">
    <property type="protein sequence ID" value="ACRNAN_Path_298.g1131.t1"/>
    <property type="gene ID" value="ACRNAN_Path_298.g1131"/>
</dbReference>
<dbReference type="Proteomes" id="UP000887540">
    <property type="component" value="Unplaced"/>
</dbReference>
<dbReference type="InterPro" id="IPR002110">
    <property type="entry name" value="Ankyrin_rpt"/>
</dbReference>
<evidence type="ECO:0000313" key="4">
    <source>
        <dbReference type="Proteomes" id="UP000887540"/>
    </source>
</evidence>
<keyword evidence="2 3" id="KW-0040">ANK repeat</keyword>
<evidence type="ECO:0000256" key="2">
    <source>
        <dbReference type="ARBA" id="ARBA00023043"/>
    </source>
</evidence>
<accession>A0A914C4X6</accession>
<dbReference type="InterPro" id="IPR036770">
    <property type="entry name" value="Ankyrin_rpt-contain_sf"/>
</dbReference>
<dbReference type="PROSITE" id="PS50088">
    <property type="entry name" value="ANK_REPEAT"/>
    <property type="match status" value="1"/>
</dbReference>
<dbReference type="SUPFAM" id="SSF48403">
    <property type="entry name" value="Ankyrin repeat"/>
    <property type="match status" value="1"/>
</dbReference>
<dbReference type="SMART" id="SM00248">
    <property type="entry name" value="ANK"/>
    <property type="match status" value="2"/>
</dbReference>
<feature type="repeat" description="ANK" evidence="3">
    <location>
        <begin position="195"/>
        <end position="227"/>
    </location>
</feature>
<evidence type="ECO:0000256" key="3">
    <source>
        <dbReference type="PROSITE-ProRule" id="PRU00023"/>
    </source>
</evidence>